<evidence type="ECO:0000256" key="1">
    <source>
        <dbReference type="ARBA" id="ARBA00004162"/>
    </source>
</evidence>
<evidence type="ECO:0000256" key="24">
    <source>
        <dbReference type="ARBA" id="ARBA00056628"/>
    </source>
</evidence>
<reference evidence="29" key="1">
    <citation type="submission" date="2020-10" db="EMBL/GenBank/DDBJ databases">
        <authorList>
            <person name="Han B."/>
            <person name="Lu T."/>
            <person name="Zhao Q."/>
            <person name="Huang X."/>
            <person name="Zhao Y."/>
        </authorList>
    </citation>
    <scope>NUCLEOTIDE SEQUENCE</scope>
</reference>
<evidence type="ECO:0000256" key="26">
    <source>
        <dbReference type="PROSITE-ProRule" id="PRU10141"/>
    </source>
</evidence>
<evidence type="ECO:0000256" key="17">
    <source>
        <dbReference type="ARBA" id="ARBA00022989"/>
    </source>
</evidence>
<dbReference type="Gene3D" id="3.30.200.20">
    <property type="entry name" value="Phosphorylase Kinase, domain 1"/>
    <property type="match status" value="1"/>
</dbReference>
<evidence type="ECO:0000256" key="10">
    <source>
        <dbReference type="ARBA" id="ARBA00022679"/>
    </source>
</evidence>
<evidence type="ECO:0000256" key="5">
    <source>
        <dbReference type="ARBA" id="ARBA00012513"/>
    </source>
</evidence>
<dbReference type="Proteomes" id="UP000604825">
    <property type="component" value="Unassembled WGS sequence"/>
</dbReference>
<keyword evidence="19" id="KW-0675">Receptor</keyword>
<dbReference type="GO" id="GO:0009791">
    <property type="term" value="P:post-embryonic development"/>
    <property type="evidence" value="ECO:0007669"/>
    <property type="project" value="UniProtKB-ARBA"/>
</dbReference>
<comment type="similarity">
    <text evidence="4">Belongs to the protein kinase superfamily. Ser/Thr protein kinase family.</text>
</comment>
<evidence type="ECO:0000256" key="21">
    <source>
        <dbReference type="ARBA" id="ARBA00047899"/>
    </source>
</evidence>
<evidence type="ECO:0000256" key="27">
    <source>
        <dbReference type="SAM" id="Phobius"/>
    </source>
</evidence>
<keyword evidence="10" id="KW-0808">Transferase</keyword>
<organism evidence="29 30">
    <name type="scientific">Miscanthus lutarioriparius</name>
    <dbReference type="NCBI Taxonomy" id="422564"/>
    <lineage>
        <taxon>Eukaryota</taxon>
        <taxon>Viridiplantae</taxon>
        <taxon>Streptophyta</taxon>
        <taxon>Embryophyta</taxon>
        <taxon>Tracheophyta</taxon>
        <taxon>Spermatophyta</taxon>
        <taxon>Magnoliopsida</taxon>
        <taxon>Liliopsida</taxon>
        <taxon>Poales</taxon>
        <taxon>Poaceae</taxon>
        <taxon>PACMAD clade</taxon>
        <taxon>Panicoideae</taxon>
        <taxon>Andropogonodae</taxon>
        <taxon>Andropogoneae</taxon>
        <taxon>Saccharinae</taxon>
        <taxon>Miscanthus</taxon>
    </lineage>
</organism>
<keyword evidence="13" id="KW-0677">Repeat</keyword>
<comment type="subcellular location">
    <subcellularLocation>
        <location evidence="1">Cell membrane</location>
        <topology evidence="1">Single-pass membrane protein</topology>
    </subcellularLocation>
    <subcellularLocation>
        <location evidence="2">Endoplasmic reticulum membrane</location>
        <topology evidence="2">Single-pass membrane protein</topology>
    </subcellularLocation>
    <subcellularLocation>
        <location evidence="3">Membrane</location>
        <topology evidence="3">Single-pass type I membrane protein</topology>
    </subcellularLocation>
</comment>
<keyword evidence="16 26" id="KW-0067">ATP-binding</keyword>
<dbReference type="FunFam" id="3.80.10.10:FF:000233">
    <property type="entry name" value="Leucine-rich repeat receptor-like protein kinase TDR"/>
    <property type="match status" value="1"/>
</dbReference>
<keyword evidence="14 26" id="KW-0547">Nucleotide-binding</keyword>
<dbReference type="GO" id="GO:0005886">
    <property type="term" value="C:plasma membrane"/>
    <property type="evidence" value="ECO:0007669"/>
    <property type="project" value="UniProtKB-SubCell"/>
</dbReference>
<keyword evidence="8" id="KW-0597">Phosphoprotein</keyword>
<evidence type="ECO:0000256" key="19">
    <source>
        <dbReference type="ARBA" id="ARBA00023170"/>
    </source>
</evidence>
<evidence type="ECO:0000256" key="13">
    <source>
        <dbReference type="ARBA" id="ARBA00022737"/>
    </source>
</evidence>
<feature type="domain" description="Protein kinase" evidence="28">
    <location>
        <begin position="654"/>
        <end position="954"/>
    </location>
</feature>
<comment type="caution">
    <text evidence="29">The sequence shown here is derived from an EMBL/GenBank/DDBJ whole genome shotgun (WGS) entry which is preliminary data.</text>
</comment>
<protein>
    <recommendedName>
        <fullName evidence="25">Receptor kinase-like protein Xa21</fullName>
        <ecNumber evidence="5">2.7.11.1</ecNumber>
    </recommendedName>
</protein>
<evidence type="ECO:0000256" key="22">
    <source>
        <dbReference type="ARBA" id="ARBA00048679"/>
    </source>
</evidence>
<sequence length="958" mass="104399">MIPTVSAGDEAALLTFKAQVVIDGSFGTLTSWNSSTSFCSWEGVTCSHRRPTQVSALNLQGCGLKGALPPTIGNLTSLQTLNLSANQLYGEIPASLGHLRRLKTLDLSNNLFSGEFPANLTSCISMTIMVLDGNKLGGHIPAELGAMTSLEAISLSSNSFAGPIPVSLANLSHLQYLSLSSNQLDGSIPPGLGSIQSMWKLHLYNNNLSGLLPLSLYNLSSLISFQVGGNMLHGSIPTDIGNRFPSMQILSLSSNQFTGIIPSSVSNLSHLTTLNLAQNRLSGHVPATLGRVRALQNLLLTENKLEANDKEGWEFINSLSNCSQLRWLILSDNSFGGHLPGSVVNLSVTLRKLYLDDNRISGSIPADIRNLVGLNILLTVNNSMSGVIQDSIGKLENLVDLGLYGNALSGLIPPSIGNLTKLTRFLAFYNNLEGPIPESLGKLKNLFILDLSTNYYLNGSIPKAILKLPSLSWYLDLSYNSLSGPLPSEVGTMTNLNELILSGNKLSGQIPSSIGNCIVLVKLLLDKTSFEGSIPQSLSNLKGLGGEVPDKGAFRNLTYISVAGNNQLCRKTHQLHLATCSTSPLGKDKKKKSKSLVISLLTSIVVLSSVSVILLVWMLWKKLKQRHKRSVESPIAEQYERISYLALSRGTNGFSEDNLLGSGRYGAVYKCIFDNEDKTLAVKVFNLCQSGSSKSFEAECEAMRRIRHRRLIKIITCCSSTDPQGHEFKALVFEFMPNGSLDLWLHRKSQLTSSRTLSLSQRLDIAVDIVTAVEYLHNNCQPQVIHCDLKPSNILLAEDMSARVGDFDISKFLPENTRIQNSYNSIGIRGSIGYVAPVEYGEGSAISTSGDIYSLGILLLEMFTGRSPTDNMFRDSLDLYKFTEEALPDRALEIADSTIWLHKEPTNSTTGSRIQECLISIFRIGLSCSKQQPRERASITDVVVEMHAVRDAYLMFAN</sequence>
<dbReference type="InterPro" id="IPR013210">
    <property type="entry name" value="LRR_N_plant-typ"/>
</dbReference>
<evidence type="ECO:0000313" key="29">
    <source>
        <dbReference type="EMBL" id="CAD6226246.1"/>
    </source>
</evidence>
<name>A0A811NTJ3_9POAL</name>
<evidence type="ECO:0000256" key="2">
    <source>
        <dbReference type="ARBA" id="ARBA00004389"/>
    </source>
</evidence>
<keyword evidence="20" id="KW-0325">Glycoprotein</keyword>
<keyword evidence="11 27" id="KW-0812">Transmembrane</keyword>
<dbReference type="Pfam" id="PF00069">
    <property type="entry name" value="Pkinase"/>
    <property type="match status" value="1"/>
</dbReference>
<proteinExistence type="inferred from homology"/>
<evidence type="ECO:0000256" key="14">
    <source>
        <dbReference type="ARBA" id="ARBA00022741"/>
    </source>
</evidence>
<dbReference type="EC" id="2.7.11.1" evidence="5"/>
<dbReference type="PROSITE" id="PS00107">
    <property type="entry name" value="PROTEIN_KINASE_ATP"/>
    <property type="match status" value="1"/>
</dbReference>
<keyword evidence="6" id="KW-1003">Cell membrane</keyword>
<evidence type="ECO:0000256" key="4">
    <source>
        <dbReference type="ARBA" id="ARBA00008684"/>
    </source>
</evidence>
<dbReference type="SMART" id="SM00220">
    <property type="entry name" value="S_TKc"/>
    <property type="match status" value="1"/>
</dbReference>
<accession>A0A811NTJ3</accession>
<dbReference type="FunFam" id="3.30.200.20:FF:000432">
    <property type="entry name" value="LRR receptor-like serine/threonine-protein kinase EFR"/>
    <property type="match status" value="1"/>
</dbReference>
<dbReference type="FunFam" id="3.80.10.10:FF:000101">
    <property type="entry name" value="LRR receptor-like serine/threonine-protein kinase ERECTA"/>
    <property type="match status" value="1"/>
</dbReference>
<dbReference type="PROSITE" id="PS00108">
    <property type="entry name" value="PROTEIN_KINASE_ST"/>
    <property type="match status" value="1"/>
</dbReference>
<evidence type="ECO:0000256" key="3">
    <source>
        <dbReference type="ARBA" id="ARBA00004479"/>
    </source>
</evidence>
<evidence type="ECO:0000256" key="18">
    <source>
        <dbReference type="ARBA" id="ARBA00023136"/>
    </source>
</evidence>
<evidence type="ECO:0000259" key="28">
    <source>
        <dbReference type="PROSITE" id="PS50011"/>
    </source>
</evidence>
<evidence type="ECO:0000256" key="25">
    <source>
        <dbReference type="ARBA" id="ARBA00072040"/>
    </source>
</evidence>
<evidence type="ECO:0000256" key="9">
    <source>
        <dbReference type="ARBA" id="ARBA00022614"/>
    </source>
</evidence>
<comment type="catalytic activity">
    <reaction evidence="21">
        <text>L-threonyl-[protein] + ATP = O-phospho-L-threonyl-[protein] + ADP + H(+)</text>
        <dbReference type="Rhea" id="RHEA:46608"/>
        <dbReference type="Rhea" id="RHEA-COMP:11060"/>
        <dbReference type="Rhea" id="RHEA-COMP:11605"/>
        <dbReference type="ChEBI" id="CHEBI:15378"/>
        <dbReference type="ChEBI" id="CHEBI:30013"/>
        <dbReference type="ChEBI" id="CHEBI:30616"/>
        <dbReference type="ChEBI" id="CHEBI:61977"/>
        <dbReference type="ChEBI" id="CHEBI:456216"/>
        <dbReference type="EC" id="2.7.11.1"/>
    </reaction>
</comment>
<evidence type="ECO:0000313" key="30">
    <source>
        <dbReference type="Proteomes" id="UP000604825"/>
    </source>
</evidence>
<dbReference type="GO" id="GO:0005524">
    <property type="term" value="F:ATP binding"/>
    <property type="evidence" value="ECO:0007669"/>
    <property type="project" value="UniProtKB-UniRule"/>
</dbReference>
<dbReference type="InterPro" id="IPR011009">
    <property type="entry name" value="Kinase-like_dom_sf"/>
</dbReference>
<dbReference type="Gene3D" id="1.10.510.10">
    <property type="entry name" value="Transferase(Phosphotransferase) domain 1"/>
    <property type="match status" value="1"/>
</dbReference>
<dbReference type="FunFam" id="3.80.10.10:FF:001158">
    <property type="entry name" value="Leucine-rich repeat protein kinase family protein"/>
    <property type="match status" value="1"/>
</dbReference>
<evidence type="ECO:0000256" key="15">
    <source>
        <dbReference type="ARBA" id="ARBA00022777"/>
    </source>
</evidence>
<keyword evidence="30" id="KW-1185">Reference proteome</keyword>
<keyword evidence="17 27" id="KW-1133">Transmembrane helix</keyword>
<evidence type="ECO:0000256" key="20">
    <source>
        <dbReference type="ARBA" id="ARBA00023180"/>
    </source>
</evidence>
<dbReference type="InterPro" id="IPR008271">
    <property type="entry name" value="Ser/Thr_kinase_AS"/>
</dbReference>
<keyword evidence="12" id="KW-0732">Signal</keyword>
<dbReference type="SMART" id="SM00369">
    <property type="entry name" value="LRR_TYP"/>
    <property type="match status" value="7"/>
</dbReference>
<feature type="binding site" evidence="26">
    <location>
        <position position="683"/>
    </location>
    <ligand>
        <name>ATP</name>
        <dbReference type="ChEBI" id="CHEBI:30616"/>
    </ligand>
</feature>
<dbReference type="FunFam" id="1.10.510.10:FF:000358">
    <property type="entry name" value="Putative leucine-rich repeat receptor-like serine/threonine-protein kinase"/>
    <property type="match status" value="1"/>
</dbReference>
<dbReference type="SUPFAM" id="SSF52058">
    <property type="entry name" value="L domain-like"/>
    <property type="match status" value="2"/>
</dbReference>
<dbReference type="PROSITE" id="PS50011">
    <property type="entry name" value="PROTEIN_KINASE_DOM"/>
    <property type="match status" value="1"/>
</dbReference>
<keyword evidence="9" id="KW-0433">Leucine-rich repeat</keyword>
<dbReference type="InterPro" id="IPR003591">
    <property type="entry name" value="Leu-rich_rpt_typical-subtyp"/>
</dbReference>
<dbReference type="Pfam" id="PF08263">
    <property type="entry name" value="LRRNT_2"/>
    <property type="match status" value="1"/>
</dbReference>
<keyword evidence="7" id="KW-0723">Serine/threonine-protein kinase</keyword>
<comment type="function">
    <text evidence="23">Receptor kinase that detects X.oryzae pv. oryzae protein Ax21 to promote innate immunity. Following X.oryzae pv. oryzae protein Ax21 detection, undergoes cleavage, releasing the processed protein kinase Xa21 chain.</text>
</comment>
<dbReference type="Pfam" id="PF00560">
    <property type="entry name" value="LRR_1"/>
    <property type="match status" value="7"/>
</dbReference>
<dbReference type="InterPro" id="IPR000719">
    <property type="entry name" value="Prot_kinase_dom"/>
</dbReference>
<evidence type="ECO:0000256" key="8">
    <source>
        <dbReference type="ARBA" id="ARBA00022553"/>
    </source>
</evidence>
<evidence type="ECO:0000256" key="7">
    <source>
        <dbReference type="ARBA" id="ARBA00022527"/>
    </source>
</evidence>
<evidence type="ECO:0000256" key="12">
    <source>
        <dbReference type="ARBA" id="ARBA00022729"/>
    </source>
</evidence>
<keyword evidence="15" id="KW-0418">Kinase</keyword>
<dbReference type="PANTHER" id="PTHR45974">
    <property type="entry name" value="RECEPTOR-LIKE PROTEIN 55"/>
    <property type="match status" value="1"/>
</dbReference>
<dbReference type="GO" id="GO:0005789">
    <property type="term" value="C:endoplasmic reticulum membrane"/>
    <property type="evidence" value="ECO:0007669"/>
    <property type="project" value="UniProtKB-SubCell"/>
</dbReference>
<dbReference type="Pfam" id="PF13855">
    <property type="entry name" value="LRR_8"/>
    <property type="match status" value="2"/>
</dbReference>
<dbReference type="PANTHER" id="PTHR45974:SF272">
    <property type="entry name" value="LEUCINE RICH REPEAT FAMILY PROTEIN, EXPRESSED"/>
    <property type="match status" value="1"/>
</dbReference>
<gene>
    <name evidence="29" type="ORF">NCGR_LOCUS18118</name>
</gene>
<dbReference type="SUPFAM" id="SSF56112">
    <property type="entry name" value="Protein kinase-like (PK-like)"/>
    <property type="match status" value="1"/>
</dbReference>
<dbReference type="AlphaFoldDB" id="A0A811NTJ3"/>
<evidence type="ECO:0000256" key="6">
    <source>
        <dbReference type="ARBA" id="ARBA00022475"/>
    </source>
</evidence>
<evidence type="ECO:0000256" key="23">
    <source>
        <dbReference type="ARBA" id="ARBA00054320"/>
    </source>
</evidence>
<keyword evidence="18 27" id="KW-0472">Membrane</keyword>
<dbReference type="OrthoDB" id="676979at2759"/>
<dbReference type="InterPro" id="IPR017441">
    <property type="entry name" value="Protein_kinase_ATP_BS"/>
</dbReference>
<comment type="function">
    <text evidence="24">The processed protein kinase Xa21 chain released by protein cleavage after X.oryzae pv. oryzae protein Ax21 detection translocates into the nucleus where it can bind and regulate WRKY62, a transcription factor. Confers resistance to the bacterial pathogen X.oryzae pv. oryzae (Xoo).</text>
</comment>
<feature type="transmembrane region" description="Helical" evidence="27">
    <location>
        <begin position="596"/>
        <end position="620"/>
    </location>
</feature>
<dbReference type="EMBL" id="CAJGYO010000004">
    <property type="protein sequence ID" value="CAD6226246.1"/>
    <property type="molecule type" value="Genomic_DNA"/>
</dbReference>
<evidence type="ECO:0000256" key="11">
    <source>
        <dbReference type="ARBA" id="ARBA00022692"/>
    </source>
</evidence>
<dbReference type="GO" id="GO:0004674">
    <property type="term" value="F:protein serine/threonine kinase activity"/>
    <property type="evidence" value="ECO:0007669"/>
    <property type="project" value="UniProtKB-KW"/>
</dbReference>
<dbReference type="InterPro" id="IPR001611">
    <property type="entry name" value="Leu-rich_rpt"/>
</dbReference>
<dbReference type="InterPro" id="IPR032675">
    <property type="entry name" value="LRR_dom_sf"/>
</dbReference>
<dbReference type="Gene3D" id="3.80.10.10">
    <property type="entry name" value="Ribonuclease Inhibitor"/>
    <property type="match status" value="4"/>
</dbReference>
<evidence type="ECO:0000256" key="16">
    <source>
        <dbReference type="ARBA" id="ARBA00022840"/>
    </source>
</evidence>
<comment type="catalytic activity">
    <reaction evidence="22">
        <text>L-seryl-[protein] + ATP = O-phospho-L-seryl-[protein] + ADP + H(+)</text>
        <dbReference type="Rhea" id="RHEA:17989"/>
        <dbReference type="Rhea" id="RHEA-COMP:9863"/>
        <dbReference type="Rhea" id="RHEA-COMP:11604"/>
        <dbReference type="ChEBI" id="CHEBI:15378"/>
        <dbReference type="ChEBI" id="CHEBI:29999"/>
        <dbReference type="ChEBI" id="CHEBI:30616"/>
        <dbReference type="ChEBI" id="CHEBI:83421"/>
        <dbReference type="ChEBI" id="CHEBI:456216"/>
        <dbReference type="EC" id="2.7.11.1"/>
    </reaction>
</comment>